<proteinExistence type="predicted"/>
<evidence type="ECO:0000313" key="2">
    <source>
        <dbReference type="Proteomes" id="UP000215244"/>
    </source>
</evidence>
<dbReference type="AlphaFoldDB" id="A0A223VAG1"/>
<dbReference type="KEGG" id="marb:CJ263_20190"/>
<protein>
    <submittedName>
        <fullName evidence="1">Uncharacterized protein</fullName>
    </submittedName>
</protein>
<dbReference type="OrthoDB" id="1442511at2"/>
<gene>
    <name evidence="1" type="ORF">CJ263_20190</name>
</gene>
<organism evidence="1 2">
    <name type="scientific">Maribacter cobaltidurans</name>
    <dbReference type="NCBI Taxonomy" id="1178778"/>
    <lineage>
        <taxon>Bacteria</taxon>
        <taxon>Pseudomonadati</taxon>
        <taxon>Bacteroidota</taxon>
        <taxon>Flavobacteriia</taxon>
        <taxon>Flavobacteriales</taxon>
        <taxon>Flavobacteriaceae</taxon>
        <taxon>Maribacter</taxon>
    </lineage>
</organism>
<evidence type="ECO:0000313" key="1">
    <source>
        <dbReference type="EMBL" id="ASV32361.1"/>
    </source>
</evidence>
<accession>A0A223VAG1</accession>
<dbReference type="RefSeq" id="WP_094998917.1">
    <property type="nucleotide sequence ID" value="NZ_BMJL01000011.1"/>
</dbReference>
<name>A0A223VAG1_9FLAO</name>
<dbReference type="EMBL" id="CP022957">
    <property type="protein sequence ID" value="ASV32361.1"/>
    <property type="molecule type" value="Genomic_DNA"/>
</dbReference>
<sequence length="128" mass="14786">MAQKTGRKPLGKNKRKHDIMLRFNDKELGMVKKILASYDLDFEKRGIAAPFLRRLILDKEAVEEKKLPDFSANLIYQINKIGININQLTTVARAKNLRSPSAKLESEVERANELLMKIMELLNEKLHK</sequence>
<reference evidence="1 2" key="1">
    <citation type="submission" date="2017-08" db="EMBL/GenBank/DDBJ databases">
        <title>The complete genome sequence of Maribacter sp. B1, isolated from deep-sea sediment.</title>
        <authorList>
            <person name="Wu Y.-H."/>
            <person name="Cheng H."/>
            <person name="Xu X.-W."/>
        </authorList>
    </citation>
    <scope>NUCLEOTIDE SEQUENCE [LARGE SCALE GENOMIC DNA]</scope>
    <source>
        <strain evidence="1 2">B1</strain>
    </source>
</reference>
<dbReference type="Proteomes" id="UP000215244">
    <property type="component" value="Chromosome"/>
</dbReference>
<keyword evidence="2" id="KW-1185">Reference proteome</keyword>